<sequence>MNLPIIIFLLLSATGLGLFVAGAAILAGLGWALLAGSAACLVAAAFLKKGLAHE</sequence>
<keyword evidence="1" id="KW-0472">Membrane</keyword>
<protein>
    <submittedName>
        <fullName evidence="2">Uncharacterized protein</fullName>
    </submittedName>
</protein>
<organism evidence="2 3">
    <name type="scientific">Comamonas serinivorans</name>
    <dbReference type="NCBI Taxonomy" id="1082851"/>
    <lineage>
        <taxon>Bacteria</taxon>
        <taxon>Pseudomonadati</taxon>
        <taxon>Pseudomonadota</taxon>
        <taxon>Betaproteobacteria</taxon>
        <taxon>Burkholderiales</taxon>
        <taxon>Comamonadaceae</taxon>
        <taxon>Comamonas</taxon>
    </lineage>
</organism>
<keyword evidence="1" id="KW-1133">Transmembrane helix</keyword>
<keyword evidence="3" id="KW-1185">Reference proteome</keyword>
<evidence type="ECO:0000256" key="1">
    <source>
        <dbReference type="SAM" id="Phobius"/>
    </source>
</evidence>
<gene>
    <name evidence="2" type="ORF">CCO03_08710</name>
</gene>
<reference evidence="2 3" key="1">
    <citation type="submission" date="2017-05" db="EMBL/GenBank/DDBJ databases">
        <authorList>
            <person name="Song R."/>
            <person name="Chenine A.L."/>
            <person name="Ruprecht R.M."/>
        </authorList>
    </citation>
    <scope>NUCLEOTIDE SEQUENCE [LARGE SCALE GENOMIC DNA]</scope>
    <source>
        <strain evidence="2 3">DSM 26136</strain>
    </source>
</reference>
<evidence type="ECO:0000313" key="2">
    <source>
        <dbReference type="EMBL" id="ARU04746.1"/>
    </source>
</evidence>
<name>A0A1Y0EMC3_9BURK</name>
<dbReference type="AlphaFoldDB" id="A0A1Y0EMC3"/>
<proteinExistence type="predicted"/>
<dbReference type="EMBL" id="CP021455">
    <property type="protein sequence ID" value="ARU04746.1"/>
    <property type="molecule type" value="Genomic_DNA"/>
</dbReference>
<keyword evidence="1" id="KW-0812">Transmembrane</keyword>
<dbReference type="KEGG" id="cser:CCO03_08710"/>
<dbReference type="RefSeq" id="WP_087279931.1">
    <property type="nucleotide sequence ID" value="NZ_CP021455.1"/>
</dbReference>
<feature type="transmembrane region" description="Helical" evidence="1">
    <location>
        <begin position="25"/>
        <end position="47"/>
    </location>
</feature>
<dbReference type="Proteomes" id="UP000196138">
    <property type="component" value="Chromosome"/>
</dbReference>
<accession>A0A1Y0EMC3</accession>
<evidence type="ECO:0000313" key="3">
    <source>
        <dbReference type="Proteomes" id="UP000196138"/>
    </source>
</evidence>